<keyword evidence="1" id="KW-0472">Membrane</keyword>
<feature type="transmembrane region" description="Helical" evidence="1">
    <location>
        <begin position="173"/>
        <end position="191"/>
    </location>
</feature>
<feature type="transmembrane region" description="Helical" evidence="1">
    <location>
        <begin position="89"/>
        <end position="111"/>
    </location>
</feature>
<feature type="transmembrane region" description="Helical" evidence="1">
    <location>
        <begin position="197"/>
        <end position="217"/>
    </location>
</feature>
<feature type="transmembrane region" description="Helical" evidence="1">
    <location>
        <begin position="46"/>
        <end position="68"/>
    </location>
</feature>
<evidence type="ECO:0000256" key="1">
    <source>
        <dbReference type="SAM" id="Phobius"/>
    </source>
</evidence>
<feature type="transmembrane region" description="Helical" evidence="1">
    <location>
        <begin position="135"/>
        <end position="153"/>
    </location>
</feature>
<name>A0A9J7BYZ7_9BACT</name>
<dbReference type="KEGG" id="orp:MOP44_12400"/>
<sequence>MKNTGPIASPRKSRLQKRLLRHHLPLFLLSCASASALYFTRPYPDVLTRLSFSTAYPAMALLAITLLTGPWNILRRRTNPVSSDLRRDIGIWAGILGVIHTAVGQCVHLRGKPWLYYVYGPQEHHHGLRHDVFGFSNYAGALSVLLLAALLAMSNDWSLRRLGTRQWKSLQRWNYAVFALAAAHAIGYLVIEQQKLPFDTVIAICIAITLVMQALGFSKRFASKRAVSGPLMDGALRQPRP</sequence>
<dbReference type="AlphaFoldDB" id="A0A9J7BYZ7"/>
<organism evidence="2 3">
    <name type="scientific">Occallatibacter riparius</name>
    <dbReference type="NCBI Taxonomy" id="1002689"/>
    <lineage>
        <taxon>Bacteria</taxon>
        <taxon>Pseudomonadati</taxon>
        <taxon>Acidobacteriota</taxon>
        <taxon>Terriglobia</taxon>
        <taxon>Terriglobales</taxon>
        <taxon>Acidobacteriaceae</taxon>
        <taxon>Occallatibacter</taxon>
    </lineage>
</organism>
<dbReference type="EMBL" id="CP093313">
    <property type="protein sequence ID" value="UWZ86718.1"/>
    <property type="molecule type" value="Genomic_DNA"/>
</dbReference>
<reference evidence="2" key="1">
    <citation type="submission" date="2021-04" db="EMBL/GenBank/DDBJ databases">
        <title>Phylogenetic analysis of Acidobacteriaceae.</title>
        <authorList>
            <person name="Qiu L."/>
            <person name="Zhang Q."/>
        </authorList>
    </citation>
    <scope>NUCLEOTIDE SEQUENCE</scope>
    <source>
        <strain evidence="2">DSM 25168</strain>
    </source>
</reference>
<dbReference type="Proteomes" id="UP001059380">
    <property type="component" value="Chromosome"/>
</dbReference>
<keyword evidence="3" id="KW-1185">Reference proteome</keyword>
<accession>A0A9J7BYZ7</accession>
<keyword evidence="1 2" id="KW-0812">Transmembrane</keyword>
<dbReference type="RefSeq" id="WP_260796355.1">
    <property type="nucleotide sequence ID" value="NZ_CP093313.1"/>
</dbReference>
<keyword evidence="1" id="KW-1133">Transmembrane helix</keyword>
<evidence type="ECO:0000313" key="3">
    <source>
        <dbReference type="Proteomes" id="UP001059380"/>
    </source>
</evidence>
<gene>
    <name evidence="2" type="ORF">MOP44_12400</name>
</gene>
<proteinExistence type="predicted"/>
<protein>
    <submittedName>
        <fullName evidence="2">Ferric reductase-like transmembrane domain-containing protein</fullName>
    </submittedName>
</protein>
<evidence type="ECO:0000313" key="2">
    <source>
        <dbReference type="EMBL" id="UWZ86718.1"/>
    </source>
</evidence>